<protein>
    <submittedName>
        <fullName evidence="9">Pyridine nucleotide-disulfide oxidoreductase family protein</fullName>
    </submittedName>
</protein>
<evidence type="ECO:0000256" key="1">
    <source>
        <dbReference type="ARBA" id="ARBA00022679"/>
    </source>
</evidence>
<dbReference type="InterPro" id="IPR017584">
    <property type="entry name" value="Pyridine_nucleo_diS_OxRdtase_N"/>
</dbReference>
<dbReference type="eggNOG" id="COG0709">
    <property type="taxonomic scope" value="Bacteria"/>
</dbReference>
<evidence type="ECO:0000259" key="7">
    <source>
        <dbReference type="Pfam" id="PF02769"/>
    </source>
</evidence>
<dbReference type="InterPro" id="IPR023753">
    <property type="entry name" value="FAD/NAD-binding_dom"/>
</dbReference>
<gene>
    <name evidence="9" type="ORF">Rsw2DRAFT_1823</name>
</gene>
<dbReference type="GO" id="GO:0004756">
    <property type="term" value="F:selenide, water dikinase activity"/>
    <property type="evidence" value="ECO:0007669"/>
    <property type="project" value="TreeGrafter"/>
</dbReference>
<dbReference type="EMBL" id="ACYY01000010">
    <property type="protein sequence ID" value="EEW25293.1"/>
    <property type="molecule type" value="Genomic_DNA"/>
</dbReference>
<dbReference type="Gene3D" id="3.50.50.100">
    <property type="match status" value="1"/>
</dbReference>
<dbReference type="SUPFAM" id="SSF56042">
    <property type="entry name" value="PurM C-terminal domain-like"/>
    <property type="match status" value="1"/>
</dbReference>
<dbReference type="AlphaFoldDB" id="C8S195"/>
<dbReference type="CDD" id="cd02195">
    <property type="entry name" value="SelD"/>
    <property type="match status" value="1"/>
</dbReference>
<dbReference type="InterPro" id="IPR010918">
    <property type="entry name" value="PurM-like_C_dom"/>
</dbReference>
<evidence type="ECO:0000256" key="3">
    <source>
        <dbReference type="ARBA" id="ARBA00022777"/>
    </source>
</evidence>
<dbReference type="InterPro" id="IPR036676">
    <property type="entry name" value="PurM-like_C_sf"/>
</dbReference>
<keyword evidence="3" id="KW-0418">Kinase</keyword>
<evidence type="ECO:0000256" key="2">
    <source>
        <dbReference type="ARBA" id="ARBA00022741"/>
    </source>
</evidence>
<dbReference type="OrthoDB" id="9767928at2"/>
<organism evidence="9 10">
    <name type="scientific">Rhodobacter ferrooxidans</name>
    <dbReference type="NCBI Taxonomy" id="371731"/>
    <lineage>
        <taxon>Bacteria</taxon>
        <taxon>Pseudomonadati</taxon>
        <taxon>Pseudomonadota</taxon>
        <taxon>Alphaproteobacteria</taxon>
        <taxon>Rhodobacterales</taxon>
        <taxon>Rhodobacter group</taxon>
        <taxon>Rhodobacter</taxon>
    </lineage>
</organism>
<evidence type="ECO:0000313" key="9">
    <source>
        <dbReference type="EMBL" id="EEW25293.1"/>
    </source>
</evidence>
<dbReference type="InterPro" id="IPR036188">
    <property type="entry name" value="FAD/NAD-bd_sf"/>
</dbReference>
<dbReference type="SUPFAM" id="SSF55326">
    <property type="entry name" value="PurM N-terminal domain-like"/>
    <property type="match status" value="1"/>
</dbReference>
<evidence type="ECO:0000256" key="5">
    <source>
        <dbReference type="ARBA" id="ARBA00023266"/>
    </source>
</evidence>
<dbReference type="PANTHER" id="PTHR10256">
    <property type="entry name" value="SELENIDE, WATER DIKINASE"/>
    <property type="match status" value="1"/>
</dbReference>
<keyword evidence="1" id="KW-0808">Transferase</keyword>
<reference evidence="9 10" key="1">
    <citation type="submission" date="2009-08" db="EMBL/GenBank/DDBJ databases">
        <title>The draft genome of Rhodobacter sp. SW2.</title>
        <authorList>
            <consortium name="US DOE Joint Genome Institute (JGI-PGF)"/>
            <person name="Lucas S."/>
            <person name="Copeland A."/>
            <person name="Lapidus A."/>
            <person name="Glavina del Rio T."/>
            <person name="Tice H."/>
            <person name="Bruce D."/>
            <person name="Goodwin L."/>
            <person name="Pitluck S."/>
            <person name="Larimer F."/>
            <person name="Land M.L."/>
            <person name="Hauser L."/>
            <person name="Emerson D."/>
        </authorList>
    </citation>
    <scope>NUCLEOTIDE SEQUENCE [LARGE SCALE GENOMIC DNA]</scope>
    <source>
        <strain evidence="9 10">SW2</strain>
    </source>
</reference>
<keyword evidence="10" id="KW-1185">Reference proteome</keyword>
<evidence type="ECO:0000259" key="8">
    <source>
        <dbReference type="Pfam" id="PF07992"/>
    </source>
</evidence>
<feature type="domain" description="PurM-like C-terminal" evidence="7">
    <location>
        <begin position="550"/>
        <end position="723"/>
    </location>
</feature>
<dbReference type="PANTHER" id="PTHR10256:SF0">
    <property type="entry name" value="INACTIVE SELENIDE, WATER DIKINASE-LIKE PROTEIN-RELATED"/>
    <property type="match status" value="1"/>
</dbReference>
<feature type="domain" description="FAD/NAD(P)-binding" evidence="8">
    <location>
        <begin position="11"/>
        <end position="303"/>
    </location>
</feature>
<dbReference type="PRINTS" id="PR00368">
    <property type="entry name" value="FADPNR"/>
</dbReference>
<dbReference type="SUPFAM" id="SSF51905">
    <property type="entry name" value="FAD/NAD(P)-binding domain"/>
    <property type="match status" value="2"/>
</dbReference>
<comment type="caution">
    <text evidence="9">The sequence shown here is derived from an EMBL/GenBank/DDBJ whole genome shotgun (WGS) entry which is preliminary data.</text>
</comment>
<dbReference type="Proteomes" id="UP000010121">
    <property type="component" value="Unassembled WGS sequence"/>
</dbReference>
<keyword evidence="4" id="KW-0067">ATP-binding</keyword>
<name>C8S195_9RHOB</name>
<evidence type="ECO:0000256" key="4">
    <source>
        <dbReference type="ARBA" id="ARBA00022840"/>
    </source>
</evidence>
<dbReference type="GO" id="GO:0016260">
    <property type="term" value="P:selenocysteine biosynthetic process"/>
    <property type="evidence" value="ECO:0007669"/>
    <property type="project" value="TreeGrafter"/>
</dbReference>
<dbReference type="NCBIfam" id="TIGR03169">
    <property type="entry name" value="Nterm_to_SelD"/>
    <property type="match status" value="1"/>
</dbReference>
<dbReference type="InterPro" id="IPR016188">
    <property type="entry name" value="PurM-like_N"/>
</dbReference>
<feature type="domain" description="PurM-like N-terminal" evidence="6">
    <location>
        <begin position="431"/>
        <end position="539"/>
    </location>
</feature>
<sequence>MQNDDLPLTRDLVMIGGGHAHALVLRMWGMDPMPGVRVTVINPGPVAPYTGMLPGHIAGHYRRDQMMIDLVPLARFAGARAIMDRVVGIDRVARRVLLASGQAISYDVASVDIGIGSALPGVPGFAEHAVAAKPLGGYADRWQAFVAQAPAAPRVVVVGGGLGGVELALASAHRLQAAGLQPSVTVLEQAAVALPGIGAGARAALLAHMQRLGVRLLLNAAPVRIEAGAVVLDGQTLPSDFTLAVAGTRPQGWLADTGLALRDGFLTVGPTLQTSDPAIFAVGDCADLAFAPRPKAGVYAVREAPFLFDNLRAVLSGKSTLRRYRPQRDYLKLVSTGGQGAVADKFGLRLDGGWLWLWKNSIDLKFMEKFASYPAMTPPPPAGPVAAGVAQALGEKPLCGGCGAKVGADALTTALASLPAPARPDVVSGAGDDAAVLRCGDGFQVISTDHLRAFSHDPALMARICATHALGDIWAMGAAPQVALAQITLPRMSPRMQAETLREIMAAASEVFRAEGADVVGGHTATGAELTLGFTVTGLAKRILAKGGARPGDALILTKPLGTGTILAAEMAGQRAPGLMLGEAVVAALASMTRSLGPDAAILTPQAHAMTDVTGFGLAGHLLEMLTASNCAAEISLPAIPLLPGAEALAATGAASSLAPANRAACTARMAFNDTPRAALLFDPQTAGGLLAAVPADQATALLTALHAANVRAAIIGQATEGAPFLTIKT</sequence>
<evidence type="ECO:0000259" key="6">
    <source>
        <dbReference type="Pfam" id="PF00586"/>
    </source>
</evidence>
<dbReference type="Pfam" id="PF00586">
    <property type="entry name" value="AIRS"/>
    <property type="match status" value="1"/>
</dbReference>
<dbReference type="InterPro" id="IPR036921">
    <property type="entry name" value="PurM-like_N_sf"/>
</dbReference>
<dbReference type="GO" id="GO:0005737">
    <property type="term" value="C:cytoplasm"/>
    <property type="evidence" value="ECO:0007669"/>
    <property type="project" value="TreeGrafter"/>
</dbReference>
<dbReference type="InterPro" id="IPR004536">
    <property type="entry name" value="SPS/SelD"/>
</dbReference>
<dbReference type="GO" id="GO:0005524">
    <property type="term" value="F:ATP binding"/>
    <property type="evidence" value="ECO:0007669"/>
    <property type="project" value="UniProtKB-KW"/>
</dbReference>
<dbReference type="Pfam" id="PF07992">
    <property type="entry name" value="Pyr_redox_2"/>
    <property type="match status" value="1"/>
</dbReference>
<keyword evidence="2" id="KW-0547">Nucleotide-binding</keyword>
<proteinExistence type="predicted"/>
<dbReference type="Pfam" id="PF02769">
    <property type="entry name" value="AIRS_C"/>
    <property type="match status" value="1"/>
</dbReference>
<accession>C8S195</accession>
<dbReference type="Gene3D" id="3.90.650.10">
    <property type="entry name" value="PurM-like C-terminal domain"/>
    <property type="match status" value="1"/>
</dbReference>
<dbReference type="GO" id="GO:0016491">
    <property type="term" value="F:oxidoreductase activity"/>
    <property type="evidence" value="ECO:0007669"/>
    <property type="project" value="InterPro"/>
</dbReference>
<dbReference type="eggNOG" id="COG1252">
    <property type="taxonomic scope" value="Bacteria"/>
</dbReference>
<keyword evidence="5" id="KW-0711">Selenium</keyword>
<evidence type="ECO:0000313" key="10">
    <source>
        <dbReference type="Proteomes" id="UP000010121"/>
    </source>
</evidence>
<dbReference type="STRING" id="371731.Rsw2DRAFT_1823"/>
<dbReference type="NCBIfam" id="TIGR00476">
    <property type="entry name" value="selD"/>
    <property type="match status" value="1"/>
</dbReference>
<dbReference type="Gene3D" id="3.30.1330.10">
    <property type="entry name" value="PurM-like, N-terminal domain"/>
    <property type="match status" value="1"/>
</dbReference>
<dbReference type="RefSeq" id="WP_008030225.1">
    <property type="nucleotide sequence ID" value="NZ_ACYY01000010.1"/>
</dbReference>